<evidence type="ECO:0000313" key="2">
    <source>
        <dbReference type="Proteomes" id="UP000295313"/>
    </source>
</evidence>
<dbReference type="AlphaFoldDB" id="A0A4R8IF38"/>
<evidence type="ECO:0000313" key="1">
    <source>
        <dbReference type="EMBL" id="TDX87116.1"/>
    </source>
</evidence>
<gene>
    <name evidence="1" type="ORF">B0I22_1297</name>
</gene>
<reference evidence="1 2" key="1">
    <citation type="submission" date="2019-03" db="EMBL/GenBank/DDBJ databases">
        <title>Genomic Encyclopedia of Type Strains, Phase III (KMG-III): the genomes of soil and plant-associated and newly described type strains.</title>
        <authorList>
            <person name="Whitman W."/>
        </authorList>
    </citation>
    <scope>NUCLEOTIDE SEQUENCE [LARGE SCALE GENOMIC DNA]</scope>
    <source>
        <strain evidence="1 2">CGMCC 1.12802</strain>
    </source>
</reference>
<dbReference type="OrthoDB" id="1258019at2"/>
<keyword evidence="2" id="KW-1185">Reference proteome</keyword>
<comment type="caution">
    <text evidence="1">The sequence shown here is derived from an EMBL/GenBank/DDBJ whole genome shotgun (WGS) entry which is preliminary data.</text>
</comment>
<proteinExistence type="predicted"/>
<organism evidence="1 2">
    <name type="scientific">Epilithonimonas xixisoli</name>
    <dbReference type="NCBI Taxonomy" id="1476462"/>
    <lineage>
        <taxon>Bacteria</taxon>
        <taxon>Pseudomonadati</taxon>
        <taxon>Bacteroidota</taxon>
        <taxon>Flavobacteriia</taxon>
        <taxon>Flavobacteriales</taxon>
        <taxon>Weeksellaceae</taxon>
        <taxon>Chryseobacterium group</taxon>
        <taxon>Epilithonimonas</taxon>
    </lineage>
</organism>
<protein>
    <submittedName>
        <fullName evidence="1">Uncharacterized protein</fullName>
    </submittedName>
</protein>
<sequence length="127" mass="14776">MIFDKNYLKPSNEISYHVYQEETSQSDFVNPYNDSPYLISSLQKLKNKVICKKKKKIIEECLDNYAEDTVKNPEINVFKNIDDMNPTASFADYAKSSYQKVLKDLENIQMLIDKLDSNEPSSMKMIS</sequence>
<dbReference type="Proteomes" id="UP000295313">
    <property type="component" value="Unassembled WGS sequence"/>
</dbReference>
<dbReference type="EMBL" id="SOEO01000001">
    <property type="protein sequence ID" value="TDX87116.1"/>
    <property type="molecule type" value="Genomic_DNA"/>
</dbReference>
<accession>A0A4R8IF38</accession>
<dbReference type="RefSeq" id="WP_133943736.1">
    <property type="nucleotide sequence ID" value="NZ_SOEO01000001.1"/>
</dbReference>
<name>A0A4R8IF38_9FLAO</name>